<reference evidence="4" key="1">
    <citation type="submission" date="2016-11" db="EMBL/GenBank/DDBJ databases">
        <authorList>
            <person name="Varghese N."/>
            <person name="Submissions S."/>
        </authorList>
    </citation>
    <scope>NUCLEOTIDE SEQUENCE [LARGE SCALE GENOMIC DNA]</scope>
    <source>
        <strain evidence="4">DSM 17456</strain>
    </source>
</reference>
<dbReference type="Proteomes" id="UP000184694">
    <property type="component" value="Unassembled WGS sequence"/>
</dbReference>
<evidence type="ECO:0000313" key="3">
    <source>
        <dbReference type="EMBL" id="SIN71950.1"/>
    </source>
</evidence>
<name>A0A1N6DMH0_9BACT</name>
<proteinExistence type="predicted"/>
<dbReference type="Pfam" id="PF17680">
    <property type="entry name" value="FlgO"/>
    <property type="match status" value="1"/>
</dbReference>
<keyword evidence="1" id="KW-0732">Signal</keyword>
<evidence type="ECO:0000259" key="2">
    <source>
        <dbReference type="Pfam" id="PF17680"/>
    </source>
</evidence>
<keyword evidence="4" id="KW-1185">Reference proteome</keyword>
<dbReference type="InterPro" id="IPR041215">
    <property type="entry name" value="FlgO_dom"/>
</dbReference>
<dbReference type="RefSeq" id="WP_074215200.1">
    <property type="nucleotide sequence ID" value="NZ_FSRG01000003.1"/>
</dbReference>
<sequence>MIRCIFTALVMFVCLLLPFAASAGTYEDYMAAKQKQAEATKPAIRKTIPVVADTLAAQLDAQLRQKLDLDEGDVEGYGVIVTTPVALEDLEETSSLARQMSEEVSRWLVNSGYNVQEIRKSRSVLFEPRGGEFVLSRRTHVLANENVRATIIVTGTYTQTLNRVRFNMRFIHAPTNEVLAMATQTLPLNAEMRLLTASSNDNRGVLPSVGTSF</sequence>
<feature type="chain" id="PRO_5013383011" description="FlgO domain-containing protein" evidence="1">
    <location>
        <begin position="24"/>
        <end position="213"/>
    </location>
</feature>
<gene>
    <name evidence="3" type="ORF">SAMN02745161_0311</name>
</gene>
<evidence type="ECO:0000256" key="1">
    <source>
        <dbReference type="SAM" id="SignalP"/>
    </source>
</evidence>
<accession>A0A1N6DMH0</accession>
<dbReference type="EMBL" id="FSRG01000003">
    <property type="protein sequence ID" value="SIN71950.1"/>
    <property type="molecule type" value="Genomic_DNA"/>
</dbReference>
<feature type="signal peptide" evidence="1">
    <location>
        <begin position="1"/>
        <end position="23"/>
    </location>
</feature>
<feature type="domain" description="FlgO" evidence="2">
    <location>
        <begin position="55"/>
        <end position="190"/>
    </location>
</feature>
<protein>
    <recommendedName>
        <fullName evidence="2">FlgO domain-containing protein</fullName>
    </recommendedName>
</protein>
<organism evidence="3 4">
    <name type="scientific">Halodesulfovibrio marinisediminis DSM 17456</name>
    <dbReference type="NCBI Taxonomy" id="1121457"/>
    <lineage>
        <taxon>Bacteria</taxon>
        <taxon>Pseudomonadati</taxon>
        <taxon>Thermodesulfobacteriota</taxon>
        <taxon>Desulfovibrionia</taxon>
        <taxon>Desulfovibrionales</taxon>
        <taxon>Desulfovibrionaceae</taxon>
        <taxon>Halodesulfovibrio</taxon>
    </lineage>
</organism>
<dbReference type="STRING" id="1121457.SAMN02745161_0311"/>
<evidence type="ECO:0000313" key="4">
    <source>
        <dbReference type="Proteomes" id="UP000184694"/>
    </source>
</evidence>
<dbReference type="AlphaFoldDB" id="A0A1N6DMH0"/>